<dbReference type="RefSeq" id="XP_018982881.1">
    <property type="nucleotide sequence ID" value="XM_019129973.1"/>
</dbReference>
<dbReference type="Proteomes" id="UP000094336">
    <property type="component" value="Unassembled WGS sequence"/>
</dbReference>
<organism evidence="1 2">
    <name type="scientific">Babjeviella inositovora NRRL Y-12698</name>
    <dbReference type="NCBI Taxonomy" id="984486"/>
    <lineage>
        <taxon>Eukaryota</taxon>
        <taxon>Fungi</taxon>
        <taxon>Dikarya</taxon>
        <taxon>Ascomycota</taxon>
        <taxon>Saccharomycotina</taxon>
        <taxon>Pichiomycetes</taxon>
        <taxon>Serinales incertae sedis</taxon>
        <taxon>Babjeviella</taxon>
    </lineage>
</organism>
<dbReference type="EMBL" id="KV454440">
    <property type="protein sequence ID" value="ODQ77553.1"/>
    <property type="molecule type" value="Genomic_DNA"/>
</dbReference>
<dbReference type="GeneID" id="30147826"/>
<accession>A0A1E3QIL4</accession>
<proteinExistence type="predicted"/>
<dbReference type="AlphaFoldDB" id="A0A1E3QIL4"/>
<protein>
    <submittedName>
        <fullName evidence="1">Uncharacterized protein</fullName>
    </submittedName>
</protein>
<gene>
    <name evidence="1" type="ORF">BABINDRAFT_163549</name>
</gene>
<keyword evidence="2" id="KW-1185">Reference proteome</keyword>
<evidence type="ECO:0000313" key="2">
    <source>
        <dbReference type="Proteomes" id="UP000094336"/>
    </source>
</evidence>
<name>A0A1E3QIL4_9ASCO</name>
<evidence type="ECO:0000313" key="1">
    <source>
        <dbReference type="EMBL" id="ODQ77553.1"/>
    </source>
</evidence>
<sequence length="59" mass="6569">MGRENSLCELKWHGSADRRAPLSNVLHDTPRSAFARFENSAIETTRPTPFLIGSPNTQS</sequence>
<reference evidence="2" key="1">
    <citation type="submission" date="2016-05" db="EMBL/GenBank/DDBJ databases">
        <title>Comparative genomics of biotechnologically important yeasts.</title>
        <authorList>
            <consortium name="DOE Joint Genome Institute"/>
            <person name="Riley R."/>
            <person name="Haridas S."/>
            <person name="Wolfe K.H."/>
            <person name="Lopes M.R."/>
            <person name="Hittinger C.T."/>
            <person name="Goker M."/>
            <person name="Salamov A."/>
            <person name="Wisecaver J."/>
            <person name="Long T.M."/>
            <person name="Aerts A.L."/>
            <person name="Barry K."/>
            <person name="Choi C."/>
            <person name="Clum A."/>
            <person name="Coughlan A.Y."/>
            <person name="Deshpande S."/>
            <person name="Douglass A.P."/>
            <person name="Hanson S.J."/>
            <person name="Klenk H.-P."/>
            <person name="Labutti K."/>
            <person name="Lapidus A."/>
            <person name="Lindquist E."/>
            <person name="Lipzen A."/>
            <person name="Meier-Kolthoff J.P."/>
            <person name="Ohm R.A."/>
            <person name="Otillar R.P."/>
            <person name="Pangilinan J."/>
            <person name="Peng Y."/>
            <person name="Rokas A."/>
            <person name="Rosa C.A."/>
            <person name="Scheuner C."/>
            <person name="Sibirny A.A."/>
            <person name="Slot J.C."/>
            <person name="Stielow J.B."/>
            <person name="Sun H."/>
            <person name="Kurtzman C.P."/>
            <person name="Blackwell M."/>
            <person name="Grigoriev I.V."/>
            <person name="Jeffries T.W."/>
        </authorList>
    </citation>
    <scope>NUCLEOTIDE SEQUENCE [LARGE SCALE GENOMIC DNA]</scope>
    <source>
        <strain evidence="2">NRRL Y-12698</strain>
    </source>
</reference>